<keyword evidence="1" id="KW-0472">Membrane</keyword>
<name>A0A6A4I5C1_9AGAR</name>
<feature type="transmembrane region" description="Helical" evidence="1">
    <location>
        <begin position="46"/>
        <end position="66"/>
    </location>
</feature>
<dbReference type="AlphaFoldDB" id="A0A6A4I5C1"/>
<keyword evidence="3" id="KW-1185">Reference proteome</keyword>
<proteinExistence type="predicted"/>
<keyword evidence="1" id="KW-1133">Transmembrane helix</keyword>
<gene>
    <name evidence="2" type="ORF">BT96DRAFT_148395</name>
</gene>
<evidence type="ECO:0000313" key="2">
    <source>
        <dbReference type="EMBL" id="KAE9407152.1"/>
    </source>
</evidence>
<evidence type="ECO:0000313" key="3">
    <source>
        <dbReference type="Proteomes" id="UP000799118"/>
    </source>
</evidence>
<accession>A0A6A4I5C1</accession>
<reference evidence="2" key="1">
    <citation type="journal article" date="2019" name="Environ. Microbiol.">
        <title>Fungal ecological strategies reflected in gene transcription - a case study of two litter decomposers.</title>
        <authorList>
            <person name="Barbi F."/>
            <person name="Kohler A."/>
            <person name="Barry K."/>
            <person name="Baskaran P."/>
            <person name="Daum C."/>
            <person name="Fauchery L."/>
            <person name="Ihrmark K."/>
            <person name="Kuo A."/>
            <person name="LaButti K."/>
            <person name="Lipzen A."/>
            <person name="Morin E."/>
            <person name="Grigoriev I.V."/>
            <person name="Henrissat B."/>
            <person name="Lindahl B."/>
            <person name="Martin F."/>
        </authorList>
    </citation>
    <scope>NUCLEOTIDE SEQUENCE</scope>
    <source>
        <strain evidence="2">JB14</strain>
    </source>
</reference>
<protein>
    <recommendedName>
        <fullName evidence="4">Transmembrane protein</fullName>
    </recommendedName>
</protein>
<sequence length="135" mass="15081">MVSLSSSIPFLDWTLKHILFSAAFLLKSLCSSWKDTLLGVFGLELSILALILLCSIVSAGWLILLLRKVSGSKGRALFDPSGRMRRVKRRPRARGLSRSPTTTTRFGFDDLESDADIEDNLILRWRVVEPFDGGL</sequence>
<evidence type="ECO:0008006" key="4">
    <source>
        <dbReference type="Google" id="ProtNLM"/>
    </source>
</evidence>
<keyword evidence="1" id="KW-0812">Transmembrane</keyword>
<evidence type="ECO:0000256" key="1">
    <source>
        <dbReference type="SAM" id="Phobius"/>
    </source>
</evidence>
<dbReference type="Proteomes" id="UP000799118">
    <property type="component" value="Unassembled WGS sequence"/>
</dbReference>
<dbReference type="EMBL" id="ML769397">
    <property type="protein sequence ID" value="KAE9407152.1"/>
    <property type="molecule type" value="Genomic_DNA"/>
</dbReference>
<organism evidence="2 3">
    <name type="scientific">Gymnopus androsaceus JB14</name>
    <dbReference type="NCBI Taxonomy" id="1447944"/>
    <lineage>
        <taxon>Eukaryota</taxon>
        <taxon>Fungi</taxon>
        <taxon>Dikarya</taxon>
        <taxon>Basidiomycota</taxon>
        <taxon>Agaricomycotina</taxon>
        <taxon>Agaricomycetes</taxon>
        <taxon>Agaricomycetidae</taxon>
        <taxon>Agaricales</taxon>
        <taxon>Marasmiineae</taxon>
        <taxon>Omphalotaceae</taxon>
        <taxon>Gymnopus</taxon>
    </lineage>
</organism>